<evidence type="ECO:0000256" key="9">
    <source>
        <dbReference type="RuleBase" id="RU363013"/>
    </source>
</evidence>
<dbReference type="Proteomes" id="UP000193411">
    <property type="component" value="Unassembled WGS sequence"/>
</dbReference>
<dbReference type="GO" id="GO:0006096">
    <property type="term" value="P:glycolytic process"/>
    <property type="evidence" value="ECO:0007669"/>
    <property type="project" value="UniProtKB-UniPathway"/>
</dbReference>
<protein>
    <recommendedName>
        <fullName evidence="7 9">Triosephosphate isomerase</fullName>
        <ecNumber evidence="6 9">5.3.1.1</ecNumber>
    </recommendedName>
</protein>
<evidence type="ECO:0000256" key="8">
    <source>
        <dbReference type="ARBA" id="ARBA00023235"/>
    </source>
</evidence>
<comment type="subunit">
    <text evidence="5">Homodimer.</text>
</comment>
<dbReference type="PANTHER" id="PTHR21139">
    <property type="entry name" value="TRIOSEPHOSPHATE ISOMERASE"/>
    <property type="match status" value="1"/>
</dbReference>
<keyword evidence="9" id="KW-0312">Gluconeogenesis</keyword>
<reference evidence="10 11" key="1">
    <citation type="submission" date="2016-07" db="EMBL/GenBank/DDBJ databases">
        <title>Pervasive Adenine N6-methylation of Active Genes in Fungi.</title>
        <authorList>
            <consortium name="DOE Joint Genome Institute"/>
            <person name="Mondo S.J."/>
            <person name="Dannebaum R.O."/>
            <person name="Kuo R.C."/>
            <person name="Labutti K."/>
            <person name="Haridas S."/>
            <person name="Kuo A."/>
            <person name="Salamov A."/>
            <person name="Ahrendt S.R."/>
            <person name="Lipzen A."/>
            <person name="Sullivan W."/>
            <person name="Andreopoulos W.B."/>
            <person name="Clum A."/>
            <person name="Lindquist E."/>
            <person name="Daum C."/>
            <person name="Ramamoorthy G.K."/>
            <person name="Gryganskyi A."/>
            <person name="Culley D."/>
            <person name="Magnuson J.K."/>
            <person name="James T.Y."/>
            <person name="O'Malley M.A."/>
            <person name="Stajich J.E."/>
            <person name="Spatafora J.W."/>
            <person name="Visel A."/>
            <person name="Grigoriev I.V."/>
        </authorList>
    </citation>
    <scope>NUCLEOTIDE SEQUENCE [LARGE SCALE GENOMIC DNA]</scope>
    <source>
        <strain evidence="10 11">PL171</strain>
    </source>
</reference>
<dbReference type="UniPathway" id="UPA00109">
    <property type="reaction ID" value="UER00189"/>
</dbReference>
<evidence type="ECO:0000256" key="1">
    <source>
        <dbReference type="ARBA" id="ARBA00000474"/>
    </source>
</evidence>
<evidence type="ECO:0000256" key="6">
    <source>
        <dbReference type="ARBA" id="ARBA00011940"/>
    </source>
</evidence>
<dbReference type="SUPFAM" id="SSF51351">
    <property type="entry name" value="Triosephosphate isomerase (TIM)"/>
    <property type="match status" value="1"/>
</dbReference>
<comment type="similarity">
    <text evidence="4 9">Belongs to the triosephosphate isomerase family.</text>
</comment>
<dbReference type="GO" id="GO:0019563">
    <property type="term" value="P:glycerol catabolic process"/>
    <property type="evidence" value="ECO:0007669"/>
    <property type="project" value="TreeGrafter"/>
</dbReference>
<dbReference type="EMBL" id="MCFL01000006">
    <property type="protein sequence ID" value="ORZ39014.1"/>
    <property type="molecule type" value="Genomic_DNA"/>
</dbReference>
<dbReference type="GO" id="GO:0004807">
    <property type="term" value="F:triose-phosphate isomerase activity"/>
    <property type="evidence" value="ECO:0007669"/>
    <property type="project" value="UniProtKB-EC"/>
</dbReference>
<evidence type="ECO:0000313" key="11">
    <source>
        <dbReference type="Proteomes" id="UP000193411"/>
    </source>
</evidence>
<dbReference type="NCBIfam" id="TIGR00419">
    <property type="entry name" value="tim"/>
    <property type="match status" value="1"/>
</dbReference>
<dbReference type="InterPro" id="IPR022896">
    <property type="entry name" value="TrioseP_Isoase_bac/euk"/>
</dbReference>
<evidence type="ECO:0000256" key="7">
    <source>
        <dbReference type="ARBA" id="ARBA00019397"/>
    </source>
</evidence>
<dbReference type="OrthoDB" id="6715177at2759"/>
<name>A0A1Y2HYJ9_9FUNG</name>
<keyword evidence="11" id="KW-1185">Reference proteome</keyword>
<dbReference type="InterPro" id="IPR000652">
    <property type="entry name" value="Triosephosphate_isomerase"/>
</dbReference>
<dbReference type="HAMAP" id="MF_00147_B">
    <property type="entry name" value="TIM_B"/>
    <property type="match status" value="1"/>
</dbReference>
<evidence type="ECO:0000256" key="5">
    <source>
        <dbReference type="ARBA" id="ARBA00011738"/>
    </source>
</evidence>
<dbReference type="InterPro" id="IPR020861">
    <property type="entry name" value="Triosephosphate_isomerase_AS"/>
</dbReference>
<dbReference type="InterPro" id="IPR035990">
    <property type="entry name" value="TIM_sf"/>
</dbReference>
<proteinExistence type="inferred from homology"/>
<dbReference type="InterPro" id="IPR013785">
    <property type="entry name" value="Aldolase_TIM"/>
</dbReference>
<dbReference type="GO" id="GO:0005829">
    <property type="term" value="C:cytosol"/>
    <property type="evidence" value="ECO:0007669"/>
    <property type="project" value="TreeGrafter"/>
</dbReference>
<evidence type="ECO:0000313" key="10">
    <source>
        <dbReference type="EMBL" id="ORZ39014.1"/>
    </source>
</evidence>
<dbReference type="EC" id="5.3.1.1" evidence="6 9"/>
<dbReference type="Pfam" id="PF00121">
    <property type="entry name" value="TIM"/>
    <property type="match status" value="1"/>
</dbReference>
<dbReference type="Gene3D" id="3.20.20.70">
    <property type="entry name" value="Aldolase class I"/>
    <property type="match status" value="1"/>
</dbReference>
<evidence type="ECO:0000256" key="4">
    <source>
        <dbReference type="ARBA" id="ARBA00007422"/>
    </source>
</evidence>
<dbReference type="FunFam" id="3.20.20.70:FF:000025">
    <property type="entry name" value="Triosephosphate isomerase"/>
    <property type="match status" value="1"/>
</dbReference>
<gene>
    <name evidence="10" type="ORF">BCR44DRAFT_1427026</name>
</gene>
<keyword evidence="9" id="KW-0324">Glycolysis</keyword>
<evidence type="ECO:0000256" key="3">
    <source>
        <dbReference type="ARBA" id="ARBA00004742"/>
    </source>
</evidence>
<keyword evidence="8 9" id="KW-0413">Isomerase</keyword>
<comment type="pathway">
    <text evidence="2 9">Carbohydrate degradation; glycolysis; D-glyceraldehyde 3-phosphate from glycerone phosphate: step 1/1.</text>
</comment>
<organism evidence="10 11">
    <name type="scientific">Catenaria anguillulae PL171</name>
    <dbReference type="NCBI Taxonomy" id="765915"/>
    <lineage>
        <taxon>Eukaryota</taxon>
        <taxon>Fungi</taxon>
        <taxon>Fungi incertae sedis</taxon>
        <taxon>Blastocladiomycota</taxon>
        <taxon>Blastocladiomycetes</taxon>
        <taxon>Blastocladiales</taxon>
        <taxon>Catenariaceae</taxon>
        <taxon>Catenaria</taxon>
    </lineage>
</organism>
<dbReference type="PROSITE" id="PS00171">
    <property type="entry name" value="TIM_1"/>
    <property type="match status" value="1"/>
</dbReference>
<dbReference type="PROSITE" id="PS51440">
    <property type="entry name" value="TIM_2"/>
    <property type="match status" value="1"/>
</dbReference>
<comment type="caution">
    <text evidence="10">The sequence shown here is derived from an EMBL/GenBank/DDBJ whole genome shotgun (WGS) entry which is preliminary data.</text>
</comment>
<comment type="pathway">
    <text evidence="3 9">Carbohydrate biosynthesis; gluconeogenesis.</text>
</comment>
<dbReference type="STRING" id="765915.A0A1Y2HYJ9"/>
<dbReference type="GO" id="GO:0046166">
    <property type="term" value="P:glyceraldehyde-3-phosphate biosynthetic process"/>
    <property type="evidence" value="ECO:0007669"/>
    <property type="project" value="TreeGrafter"/>
</dbReference>
<dbReference type="CDD" id="cd00311">
    <property type="entry name" value="TIM"/>
    <property type="match status" value="1"/>
</dbReference>
<accession>A0A1Y2HYJ9</accession>
<comment type="catalytic activity">
    <reaction evidence="1 9">
        <text>D-glyceraldehyde 3-phosphate = dihydroxyacetone phosphate</text>
        <dbReference type="Rhea" id="RHEA:18585"/>
        <dbReference type="ChEBI" id="CHEBI:57642"/>
        <dbReference type="ChEBI" id="CHEBI:59776"/>
        <dbReference type="EC" id="5.3.1.1"/>
    </reaction>
</comment>
<dbReference type="AlphaFoldDB" id="A0A1Y2HYJ9"/>
<sequence>MTRKFFVGGNWKLNGTLAANKALVDTLNSAAIPTDKVEVVVAPPAIYLESVRKQLAPAMGVAAQNCYHEASGAFTGELSPAMLKDIGVAWTLEGHSERREYFGESSEFVAKKTAFAVQHGIKVIACIGEKLAEREAGTTFDVCAEQLAPLAKHLTKDQWAHVVIAYEPVWAIGTGKVATPDQAQDVHAFIRKWLAEHVSAEVAQATRIIYGGSVNAKNCADLATRQDIDGFLVGGASLKPEFVNICQARL</sequence>
<dbReference type="UniPathway" id="UPA00138"/>
<dbReference type="GO" id="GO:0006094">
    <property type="term" value="P:gluconeogenesis"/>
    <property type="evidence" value="ECO:0007669"/>
    <property type="project" value="UniProtKB-UniPathway"/>
</dbReference>
<evidence type="ECO:0000256" key="2">
    <source>
        <dbReference type="ARBA" id="ARBA00004680"/>
    </source>
</evidence>
<dbReference type="PANTHER" id="PTHR21139:SF2">
    <property type="entry name" value="TRIOSEPHOSPHATE ISOMERASE"/>
    <property type="match status" value="1"/>
</dbReference>